<sequence length="293" mass="32042">MRRSASVLILLATALLFTALAHAAIRRESDAAPQSAAPDSAVSGMNSESNDLEQLLRRHGIETNSNKSRIILRWVEKIQQDPVIAQDIQNGGQHVGQIFLDPKAREDLMSNGLAHLSPSDRLQYVKLLTRFLDELVPVNCFGLDDMSAVMNHVSLREMSDADVDQYFGLLYKVLVSEASNAPLPAPTPQQYAAAENQLTRTLIAELRGDQKDLERFAFYTSNPKLATPSDVCWTTRVTLHAIIAMPDPERDLVLLRTMAPRTMQGALPATRLGTPATAIPPPASSTPGRVDGP</sequence>
<dbReference type="AlphaFoldDB" id="A0A5C6V6G0"/>
<evidence type="ECO:0000313" key="3">
    <source>
        <dbReference type="EMBL" id="TXC80619.1"/>
    </source>
</evidence>
<protein>
    <submittedName>
        <fullName evidence="3">Uncharacterized protein</fullName>
    </submittedName>
</protein>
<feature type="region of interest" description="Disordered" evidence="1">
    <location>
        <begin position="271"/>
        <end position="293"/>
    </location>
</feature>
<evidence type="ECO:0000256" key="1">
    <source>
        <dbReference type="SAM" id="MobiDB-lite"/>
    </source>
</evidence>
<organism evidence="3 4">
    <name type="scientific">Paraburkholderia azotifigens</name>
    <dbReference type="NCBI Taxonomy" id="2057004"/>
    <lineage>
        <taxon>Bacteria</taxon>
        <taxon>Pseudomonadati</taxon>
        <taxon>Pseudomonadota</taxon>
        <taxon>Betaproteobacteria</taxon>
        <taxon>Burkholderiales</taxon>
        <taxon>Burkholderiaceae</taxon>
        <taxon>Paraburkholderia</taxon>
    </lineage>
</organism>
<gene>
    <name evidence="3" type="ORF">FRZ40_40930</name>
</gene>
<accession>A0A5C6V6G0</accession>
<feature type="chain" id="PRO_5022673129" evidence="2">
    <location>
        <begin position="24"/>
        <end position="293"/>
    </location>
</feature>
<evidence type="ECO:0000256" key="2">
    <source>
        <dbReference type="SAM" id="SignalP"/>
    </source>
</evidence>
<dbReference type="EMBL" id="VOQS01000005">
    <property type="protein sequence ID" value="TXC80619.1"/>
    <property type="molecule type" value="Genomic_DNA"/>
</dbReference>
<evidence type="ECO:0000313" key="4">
    <source>
        <dbReference type="Proteomes" id="UP000321776"/>
    </source>
</evidence>
<dbReference type="Proteomes" id="UP000321776">
    <property type="component" value="Unassembled WGS sequence"/>
</dbReference>
<comment type="caution">
    <text evidence="3">The sequence shown here is derived from an EMBL/GenBank/DDBJ whole genome shotgun (WGS) entry which is preliminary data.</text>
</comment>
<proteinExistence type="predicted"/>
<feature type="signal peptide" evidence="2">
    <location>
        <begin position="1"/>
        <end position="23"/>
    </location>
</feature>
<keyword evidence="2" id="KW-0732">Signal</keyword>
<name>A0A5C6V6G0_9BURK</name>
<reference evidence="3 4" key="1">
    <citation type="journal article" date="2018" name="Int. J. Syst. Evol. Microbiol.">
        <title>Paraburkholderia azotifigens sp. nov., a nitrogen-fixing bacterium isolated from paddy soil.</title>
        <authorList>
            <person name="Choi G.M."/>
            <person name="Im W.T."/>
        </authorList>
    </citation>
    <scope>NUCLEOTIDE SEQUENCE [LARGE SCALE GENOMIC DNA]</scope>
    <source>
        <strain evidence="3 4">NF 2-5-3</strain>
    </source>
</reference>